<keyword evidence="3" id="KW-0337">GPI-anchor biosynthesis</keyword>
<dbReference type="VEuPathDB" id="FungiDB:sscle_11g085490"/>
<evidence type="ECO:0000256" key="2">
    <source>
        <dbReference type="ARBA" id="ARBA00007414"/>
    </source>
</evidence>
<dbReference type="Pfam" id="PF10277">
    <property type="entry name" value="Frag1"/>
    <property type="match status" value="1"/>
</dbReference>
<dbReference type="Proteomes" id="UP000177798">
    <property type="component" value="Chromosome 11"/>
</dbReference>
<dbReference type="OMA" id="IYTFYVW"/>
<dbReference type="PANTHER" id="PTHR12892">
    <property type="entry name" value="FGF RECEPTOR ACTIVATING PROTEIN 1"/>
    <property type="match status" value="1"/>
</dbReference>
<keyword evidence="7 9" id="KW-0472">Membrane</keyword>
<evidence type="ECO:0000259" key="11">
    <source>
        <dbReference type="Pfam" id="PF10277"/>
    </source>
</evidence>
<evidence type="ECO:0000256" key="8">
    <source>
        <dbReference type="SAM" id="MobiDB-lite"/>
    </source>
</evidence>
<protein>
    <recommendedName>
        <fullName evidence="11">CWH43-like N-terminal domain-containing protein</fullName>
    </recommendedName>
</protein>
<evidence type="ECO:0000256" key="4">
    <source>
        <dbReference type="ARBA" id="ARBA00022692"/>
    </source>
</evidence>
<dbReference type="GO" id="GO:0006506">
    <property type="term" value="P:GPI anchor biosynthetic process"/>
    <property type="evidence" value="ECO:0007669"/>
    <property type="project" value="UniProtKB-KW"/>
</dbReference>
<keyword evidence="6" id="KW-0333">Golgi apparatus</keyword>
<dbReference type="EMBL" id="CP017824">
    <property type="protein sequence ID" value="APA13779.1"/>
    <property type="molecule type" value="Genomic_DNA"/>
</dbReference>
<evidence type="ECO:0000313" key="12">
    <source>
        <dbReference type="EMBL" id="APA13779.1"/>
    </source>
</evidence>
<dbReference type="InterPro" id="IPR019402">
    <property type="entry name" value="CWH43_N"/>
</dbReference>
<evidence type="ECO:0000256" key="9">
    <source>
        <dbReference type="SAM" id="Phobius"/>
    </source>
</evidence>
<feature type="domain" description="CWH43-like N-terminal" evidence="11">
    <location>
        <begin position="6"/>
        <end position="221"/>
    </location>
</feature>
<proteinExistence type="inferred from homology"/>
<dbReference type="PANTHER" id="PTHR12892:SF11">
    <property type="entry name" value="POST-GPI ATTACHMENT TO PROTEINS FACTOR 2"/>
    <property type="match status" value="1"/>
</dbReference>
<organism evidence="12 13">
    <name type="scientific">Sclerotinia sclerotiorum (strain ATCC 18683 / 1980 / Ss-1)</name>
    <name type="common">White mold</name>
    <name type="synonym">Whetzelinia sclerotiorum</name>
    <dbReference type="NCBI Taxonomy" id="665079"/>
    <lineage>
        <taxon>Eukaryota</taxon>
        <taxon>Fungi</taxon>
        <taxon>Dikarya</taxon>
        <taxon>Ascomycota</taxon>
        <taxon>Pezizomycotina</taxon>
        <taxon>Leotiomycetes</taxon>
        <taxon>Helotiales</taxon>
        <taxon>Sclerotiniaceae</taxon>
        <taxon>Sclerotinia</taxon>
    </lineage>
</organism>
<evidence type="ECO:0000313" key="13">
    <source>
        <dbReference type="Proteomes" id="UP000177798"/>
    </source>
</evidence>
<feature type="transmembrane region" description="Helical" evidence="9">
    <location>
        <begin position="57"/>
        <end position="77"/>
    </location>
</feature>
<gene>
    <name evidence="12" type="ORF">sscle_11g085490</name>
</gene>
<feature type="transmembrane region" description="Helical" evidence="9">
    <location>
        <begin position="98"/>
        <end position="120"/>
    </location>
</feature>
<reference evidence="13" key="1">
    <citation type="journal article" date="2017" name="Genome Biol. Evol.">
        <title>The complete genome sequence of the phytopathogenic fungus Sclerotinia sclerotiorum reveals insights into the genome architecture of broad host range pathogens.</title>
        <authorList>
            <person name="Derbyshire M."/>
            <person name="Denton-Giles M."/>
            <person name="Hegedus D."/>
            <person name="Seifbarghy S."/>
            <person name="Rollins J."/>
            <person name="van Kan J."/>
            <person name="Seidl M.F."/>
            <person name="Faino L."/>
            <person name="Mbengue M."/>
            <person name="Navaud O."/>
            <person name="Raffaele S."/>
            <person name="Hammond-Kosack K."/>
            <person name="Heard S."/>
            <person name="Oliver R."/>
        </authorList>
    </citation>
    <scope>NUCLEOTIDE SEQUENCE [LARGE SCALE GENOMIC DNA]</scope>
    <source>
        <strain evidence="13">ATCC 18683 / 1980 / Ss-1</strain>
    </source>
</reference>
<evidence type="ECO:0000256" key="5">
    <source>
        <dbReference type="ARBA" id="ARBA00022989"/>
    </source>
</evidence>
<accession>A0A1D9QFW9</accession>
<feature type="transmembrane region" description="Helical" evidence="9">
    <location>
        <begin position="126"/>
        <end position="147"/>
    </location>
</feature>
<feature type="transmembrane region" description="Helical" evidence="9">
    <location>
        <begin position="168"/>
        <end position="187"/>
    </location>
</feature>
<feature type="chain" id="PRO_5010526076" description="CWH43-like N-terminal domain-containing protein" evidence="10">
    <location>
        <begin position="34"/>
        <end position="286"/>
    </location>
</feature>
<dbReference type="RefSeq" id="XP_001584571.1">
    <property type="nucleotide sequence ID" value="XM_001584521.1"/>
</dbReference>
<name>A0A1D9QFW9_SCLS1</name>
<feature type="signal peptide" evidence="10">
    <location>
        <begin position="1"/>
        <end position="33"/>
    </location>
</feature>
<sequence length="286" mass="32070">MLGISYWMIPVFSGIVWLAMLLAMLLTWTVADGSPIITPMDNGQTIAYISDIGAHELQPLFIAMGTVTVVTFNIVFITERWLRHRGRLHGNTSVFQKVLSSLAIICSIAGGVGLICLTCLNDVHHHTAHDVCLAIFIGGYILSAIFICWEYQRLGIHYREHRILRISFWVKLAFIFVELGLAIGFGVCNRKSWWNTAAILEWIIALIYTFYVWSFAIDFIPAVRTKHYSSGDTEAEMAMAMEGESRQRGFGGVRDERRAYANTGSVGSSGNGRWKAEEPVVPSRNF</sequence>
<dbReference type="KEGG" id="ssl:SS1G_14468"/>
<evidence type="ECO:0000256" key="6">
    <source>
        <dbReference type="ARBA" id="ARBA00023034"/>
    </source>
</evidence>
<dbReference type="AlphaFoldDB" id="A0A1D9QFW9"/>
<evidence type="ECO:0000256" key="3">
    <source>
        <dbReference type="ARBA" id="ARBA00022502"/>
    </source>
</evidence>
<comment type="similarity">
    <text evidence="2">Belongs to the PGAP2 family.</text>
</comment>
<keyword evidence="10" id="KW-0732">Signal</keyword>
<keyword evidence="4 9" id="KW-0812">Transmembrane</keyword>
<evidence type="ECO:0000256" key="7">
    <source>
        <dbReference type="ARBA" id="ARBA00023136"/>
    </source>
</evidence>
<evidence type="ECO:0000256" key="10">
    <source>
        <dbReference type="SAM" id="SignalP"/>
    </source>
</evidence>
<dbReference type="GO" id="GO:0000139">
    <property type="term" value="C:Golgi membrane"/>
    <property type="evidence" value="ECO:0007669"/>
    <property type="project" value="UniProtKB-SubCell"/>
</dbReference>
<feature type="transmembrane region" description="Helical" evidence="9">
    <location>
        <begin position="199"/>
        <end position="220"/>
    </location>
</feature>
<evidence type="ECO:0000256" key="1">
    <source>
        <dbReference type="ARBA" id="ARBA00004653"/>
    </source>
</evidence>
<dbReference type="InterPro" id="IPR039545">
    <property type="entry name" value="PGAP2"/>
</dbReference>
<comment type="subcellular location">
    <subcellularLocation>
        <location evidence="1">Golgi apparatus membrane</location>
        <topology evidence="1">Multi-pass membrane protein</topology>
    </subcellularLocation>
</comment>
<keyword evidence="5 9" id="KW-1133">Transmembrane helix</keyword>
<feature type="region of interest" description="Disordered" evidence="8">
    <location>
        <begin position="262"/>
        <end position="286"/>
    </location>
</feature>
<dbReference type="OrthoDB" id="10032492at2759"/>